<protein>
    <recommendedName>
        <fullName evidence="7">Flagellar biosynthesis protein FlhA</fullName>
    </recommendedName>
</protein>
<dbReference type="Gene3D" id="1.10.8.540">
    <property type="entry name" value="FHIPEP family, domain 3"/>
    <property type="match status" value="1"/>
</dbReference>
<dbReference type="OrthoDB" id="9759185at2"/>
<keyword evidence="7" id="KW-0813">Transport</keyword>
<dbReference type="InterPro" id="IPR042194">
    <property type="entry name" value="FHIPEP_1"/>
</dbReference>
<dbReference type="InterPro" id="IPR042196">
    <property type="entry name" value="FHIPEP_4"/>
</dbReference>
<dbReference type="Pfam" id="PF00771">
    <property type="entry name" value="FHIPEP"/>
    <property type="match status" value="1"/>
</dbReference>
<feature type="transmembrane region" description="Helical" evidence="7">
    <location>
        <begin position="20"/>
        <end position="39"/>
    </location>
</feature>
<dbReference type="GO" id="GO:0005886">
    <property type="term" value="C:plasma membrane"/>
    <property type="evidence" value="ECO:0007669"/>
    <property type="project" value="UniProtKB-SubCell"/>
</dbReference>
<dbReference type="NCBIfam" id="TIGR01398">
    <property type="entry name" value="FlhA"/>
    <property type="match status" value="1"/>
</dbReference>
<keyword evidence="7" id="KW-1006">Bacterial flagellum protein export</keyword>
<comment type="function">
    <text evidence="7">Required for formation of the rod structure of the flagellar apparatus. Together with FliI and FliH, may constitute the export apparatus of flagellin.</text>
</comment>
<dbReference type="RefSeq" id="WP_087107699.1">
    <property type="nucleotide sequence ID" value="NZ_CBCSCN010000001.1"/>
</dbReference>
<dbReference type="Gene3D" id="3.40.50.12790">
    <property type="entry name" value="FHIPEP family, domain 4"/>
    <property type="match status" value="1"/>
</dbReference>
<sequence length="700" mass="75092">MAEQAAAKASPLASIGKLQIGIPIMVLILMAMVTLPMPALLLDMFFTFNIALSLLVLLVSIYARRPLDFAVFPTLLLVATLLRLALNVASTRVVLLQGYNGSDAAGKVIQAFGEVVIGNSYVVGIVVFAILVIINFVVVTKGAGRISEVSARFTLDALPGKQMAIDADLNAGLINQEEALSRRKQVTSEADFYGAMDGASKFVRGDAVAGLLILAINIIGGLMIGTMKYQMAFGDAFNVFSLLTIGDGLVAQIPSLLLSTAAAIMVTRVSETAEMGEQITSQLFASPRALSVTAGVILIMGIVPGMPHFAFLSLGSAMAGAAWWIHKRNIAANKQEPVEPAAAAAPTTESPLTWEDVPSIDPLGLEVGFRLIAMVDKKQGGQMLGQIKGIRKNLSARLGFLIPSVRIRDNLSLSANGYSISLQGVSVAEGQVEPDKMLAINPGQVYGDLEGLPSKDPAYGLDAIWIDGELQEQASSLGYTVVDAETVIATHISKVIEDSASELLGHDEVQQLLENLGKQSPKMAEELVPKRLSVSLLQQVLRELLNERVSISDIRTIANTLLATDENIKDPLLLSGRIREALRRSIVQNLIGSQKEMPVVTLDERLEELLLKAQQQAIQNGKTSPDAVALEPNISNQLQANLPEVTRQMQNDGKQPIIIVAPLLRPLLARYARLCTDGLQVLSFNEIPENRDVQIIGKVG</sequence>
<dbReference type="PROSITE" id="PS00994">
    <property type="entry name" value="FHIPEP"/>
    <property type="match status" value="1"/>
</dbReference>
<keyword evidence="6 7" id="KW-0472">Membrane</keyword>
<evidence type="ECO:0000313" key="8">
    <source>
        <dbReference type="EMBL" id="SMA39931.1"/>
    </source>
</evidence>
<name>A0A1X7AH01_9GAMM</name>
<proteinExistence type="inferred from homology"/>
<feature type="transmembrane region" description="Helical" evidence="7">
    <location>
        <begin position="239"/>
        <end position="264"/>
    </location>
</feature>
<dbReference type="GO" id="GO:0044780">
    <property type="term" value="P:bacterial-type flagellum assembly"/>
    <property type="evidence" value="ECO:0007669"/>
    <property type="project" value="InterPro"/>
</dbReference>
<keyword evidence="7" id="KW-1005">Bacterial flagellum biogenesis</keyword>
<feature type="transmembrane region" description="Helical" evidence="7">
    <location>
        <begin position="45"/>
        <end position="63"/>
    </location>
</feature>
<dbReference type="InterPro" id="IPR006301">
    <property type="entry name" value="FlhA"/>
</dbReference>
<feature type="transmembrane region" description="Helical" evidence="7">
    <location>
        <begin position="285"/>
        <end position="303"/>
    </location>
</feature>
<evidence type="ECO:0000256" key="5">
    <source>
        <dbReference type="ARBA" id="ARBA00022989"/>
    </source>
</evidence>
<dbReference type="PIRSF" id="PIRSF005419">
    <property type="entry name" value="FlhA"/>
    <property type="match status" value="1"/>
</dbReference>
<keyword evidence="3 7" id="KW-1003">Cell membrane</keyword>
<feature type="transmembrane region" description="Helical" evidence="7">
    <location>
        <begin position="75"/>
        <end position="95"/>
    </location>
</feature>
<accession>A0A1X7AH01</accession>
<evidence type="ECO:0000313" key="9">
    <source>
        <dbReference type="Proteomes" id="UP000196573"/>
    </source>
</evidence>
<feature type="transmembrane region" description="Helical" evidence="7">
    <location>
        <begin position="207"/>
        <end position="227"/>
    </location>
</feature>
<keyword evidence="5 7" id="KW-1133">Transmembrane helix</keyword>
<dbReference type="InterPro" id="IPR042193">
    <property type="entry name" value="FHIPEP_3"/>
</dbReference>
<evidence type="ECO:0000256" key="3">
    <source>
        <dbReference type="ARBA" id="ARBA00022475"/>
    </source>
</evidence>
<dbReference type="Gene3D" id="3.40.30.60">
    <property type="entry name" value="FHIPEP family, domain 1"/>
    <property type="match status" value="1"/>
</dbReference>
<evidence type="ECO:0000256" key="1">
    <source>
        <dbReference type="ARBA" id="ARBA00004651"/>
    </source>
</evidence>
<comment type="similarity">
    <text evidence="2 7">Belongs to the FHIPEP (flagella/HR/invasion proteins export pore) family.</text>
</comment>
<keyword evidence="8" id="KW-0969">Cilium</keyword>
<dbReference type="InterPro" id="IPR001712">
    <property type="entry name" value="T3SS_FHIPEP"/>
</dbReference>
<dbReference type="PANTHER" id="PTHR30161">
    <property type="entry name" value="FLAGELLAR EXPORT PROTEIN, MEMBRANE FLHA SUBUNIT-RELATED"/>
    <property type="match status" value="1"/>
</dbReference>
<dbReference type="InterPro" id="IPR025505">
    <property type="entry name" value="FHIPEP_CS"/>
</dbReference>
<dbReference type="AlphaFoldDB" id="A0A1X7AH01"/>
<keyword evidence="4 7" id="KW-0812">Transmembrane</keyword>
<comment type="subcellular location">
    <subcellularLocation>
        <location evidence="1 7">Cell membrane</location>
        <topology evidence="1 7">Multi-pass membrane protein</topology>
    </subcellularLocation>
</comment>
<dbReference type="GO" id="GO:0009306">
    <property type="term" value="P:protein secretion"/>
    <property type="evidence" value="ECO:0007669"/>
    <property type="project" value="InterPro"/>
</dbReference>
<reference evidence="8 9" key="1">
    <citation type="submission" date="2017-03" db="EMBL/GenBank/DDBJ databases">
        <authorList>
            <person name="Afonso C.L."/>
            <person name="Miller P.J."/>
            <person name="Scott M.A."/>
            <person name="Spackman E."/>
            <person name="Goraichik I."/>
            <person name="Dimitrov K.M."/>
            <person name="Suarez D.L."/>
            <person name="Swayne D.E."/>
        </authorList>
    </citation>
    <scope>NUCLEOTIDE SEQUENCE [LARGE SCALE GENOMIC DNA]</scope>
    <source>
        <strain evidence="8">SB41UT1</strain>
    </source>
</reference>
<dbReference type="PANTHER" id="PTHR30161:SF1">
    <property type="entry name" value="FLAGELLAR BIOSYNTHESIS PROTEIN FLHA-RELATED"/>
    <property type="match status" value="1"/>
</dbReference>
<dbReference type="PRINTS" id="PR00949">
    <property type="entry name" value="TYPE3IMAPROT"/>
</dbReference>
<keyword evidence="8" id="KW-0282">Flagellum</keyword>
<keyword evidence="8" id="KW-0966">Cell projection</keyword>
<evidence type="ECO:0000256" key="6">
    <source>
        <dbReference type="ARBA" id="ARBA00023136"/>
    </source>
</evidence>
<evidence type="ECO:0000256" key="2">
    <source>
        <dbReference type="ARBA" id="ARBA00008835"/>
    </source>
</evidence>
<dbReference type="Proteomes" id="UP000196573">
    <property type="component" value="Unassembled WGS sequence"/>
</dbReference>
<evidence type="ECO:0000256" key="7">
    <source>
        <dbReference type="RuleBase" id="RU364093"/>
    </source>
</evidence>
<dbReference type="EMBL" id="FWPT01000002">
    <property type="protein sequence ID" value="SMA39931.1"/>
    <property type="molecule type" value="Genomic_DNA"/>
</dbReference>
<organism evidence="8 9">
    <name type="scientific">Parendozoicomonas haliclonae</name>
    <dbReference type="NCBI Taxonomy" id="1960125"/>
    <lineage>
        <taxon>Bacteria</taxon>
        <taxon>Pseudomonadati</taxon>
        <taxon>Pseudomonadota</taxon>
        <taxon>Gammaproteobacteria</taxon>
        <taxon>Oceanospirillales</taxon>
        <taxon>Endozoicomonadaceae</taxon>
        <taxon>Parendozoicomonas</taxon>
    </lineage>
</organism>
<feature type="transmembrane region" description="Helical" evidence="7">
    <location>
        <begin position="115"/>
        <end position="138"/>
    </location>
</feature>
<evidence type="ECO:0000256" key="4">
    <source>
        <dbReference type="ARBA" id="ARBA00022692"/>
    </source>
</evidence>
<gene>
    <name evidence="8" type="primary">flhA_1</name>
    <name evidence="7" type="synonym">flhA</name>
    <name evidence="8" type="ORF">EHSB41UT_01111</name>
</gene>
<keyword evidence="9" id="KW-1185">Reference proteome</keyword>
<keyword evidence="7" id="KW-0653">Protein transport</keyword>